<evidence type="ECO:0000313" key="2">
    <source>
        <dbReference type="Proteomes" id="UP000469194"/>
    </source>
</evidence>
<feature type="non-terminal residue" evidence="1">
    <location>
        <position position="79"/>
    </location>
</feature>
<comment type="caution">
    <text evidence="1">The sequence shown here is derived from an EMBL/GenBank/DDBJ whole genome shotgun (WGS) entry which is preliminary data.</text>
</comment>
<sequence>MRVCDTPMMALCLLGFWVVGLEWVCVCRRGGVSFSLAAAERFGFFPCGCPGLVGVWWWFENSRACLYYFFIVNDCQFIP</sequence>
<gene>
    <name evidence="1" type="ORF">GFD25_10960</name>
</gene>
<proteinExistence type="predicted"/>
<dbReference type="Proteomes" id="UP000469194">
    <property type="component" value="Unassembled WGS sequence"/>
</dbReference>
<name>A0A6N9Z703_9BIFI</name>
<reference evidence="1 2" key="1">
    <citation type="submission" date="2019-10" db="EMBL/GenBank/DDBJ databases">
        <title>Bifidobacterium from non-human primates.</title>
        <authorList>
            <person name="Modesto M."/>
        </authorList>
    </citation>
    <scope>NUCLEOTIDE SEQUENCE [LARGE SCALE GENOMIC DNA]</scope>
    <source>
        <strain evidence="1 2">TRE17</strain>
    </source>
</reference>
<dbReference type="AlphaFoldDB" id="A0A6N9Z703"/>
<accession>A0A6N9Z703</accession>
<keyword evidence="2" id="KW-1185">Reference proteome</keyword>
<evidence type="ECO:0000313" key="1">
    <source>
        <dbReference type="EMBL" id="NEG90489.1"/>
    </source>
</evidence>
<protein>
    <submittedName>
        <fullName evidence="1">Uncharacterized protein</fullName>
    </submittedName>
</protein>
<organism evidence="1 2">
    <name type="scientific">Bifidobacterium aerophilum</name>
    <dbReference type="NCBI Taxonomy" id="1798155"/>
    <lineage>
        <taxon>Bacteria</taxon>
        <taxon>Bacillati</taxon>
        <taxon>Actinomycetota</taxon>
        <taxon>Actinomycetes</taxon>
        <taxon>Bifidobacteriales</taxon>
        <taxon>Bifidobacteriaceae</taxon>
        <taxon>Bifidobacterium</taxon>
    </lineage>
</organism>
<dbReference type="EMBL" id="WHZW01000028">
    <property type="protein sequence ID" value="NEG90489.1"/>
    <property type="molecule type" value="Genomic_DNA"/>
</dbReference>